<feature type="domain" description="Glycosyltransferase RgtA/B/C/D-like" evidence="9">
    <location>
        <begin position="85"/>
        <end position="243"/>
    </location>
</feature>
<evidence type="ECO:0000256" key="6">
    <source>
        <dbReference type="ARBA" id="ARBA00022989"/>
    </source>
</evidence>
<comment type="caution">
    <text evidence="10">The sequence shown here is derived from an EMBL/GenBank/DDBJ whole genome shotgun (WGS) entry which is preliminary data.</text>
</comment>
<evidence type="ECO:0000256" key="1">
    <source>
        <dbReference type="ARBA" id="ARBA00004651"/>
    </source>
</evidence>
<keyword evidence="5 8" id="KW-0812">Transmembrane</keyword>
<reference evidence="10 11" key="1">
    <citation type="submission" date="2017-09" db="EMBL/GenBank/DDBJ databases">
        <title>Depth-based differentiation of microbial function through sediment-hosted aquifers and enrichment of novel symbionts in the deep terrestrial subsurface.</title>
        <authorList>
            <person name="Probst A.J."/>
            <person name="Ladd B."/>
            <person name="Jarett J.K."/>
            <person name="Geller-Mcgrath D.E."/>
            <person name="Sieber C.M."/>
            <person name="Emerson J.B."/>
            <person name="Anantharaman K."/>
            <person name="Thomas B.C."/>
            <person name="Malmstrom R."/>
            <person name="Stieglmeier M."/>
            <person name="Klingl A."/>
            <person name="Woyke T."/>
            <person name="Ryan C.M."/>
            <person name="Banfield J.F."/>
        </authorList>
    </citation>
    <scope>NUCLEOTIDE SEQUENCE [LARGE SCALE GENOMIC DNA]</scope>
    <source>
        <strain evidence="10">CG07_land_8_20_14_0_80_42_15</strain>
    </source>
</reference>
<evidence type="ECO:0000313" key="11">
    <source>
        <dbReference type="Proteomes" id="UP000230052"/>
    </source>
</evidence>
<dbReference type="EMBL" id="PEWV01000047">
    <property type="protein sequence ID" value="PIU41557.1"/>
    <property type="molecule type" value="Genomic_DNA"/>
</dbReference>
<proteinExistence type="predicted"/>
<dbReference type="GO" id="GO:0005886">
    <property type="term" value="C:plasma membrane"/>
    <property type="evidence" value="ECO:0007669"/>
    <property type="project" value="UniProtKB-SubCell"/>
</dbReference>
<evidence type="ECO:0000256" key="7">
    <source>
        <dbReference type="ARBA" id="ARBA00023136"/>
    </source>
</evidence>
<keyword evidence="4" id="KW-0808">Transferase</keyword>
<feature type="transmembrane region" description="Helical" evidence="8">
    <location>
        <begin position="372"/>
        <end position="390"/>
    </location>
</feature>
<protein>
    <recommendedName>
        <fullName evidence="9">Glycosyltransferase RgtA/B/C/D-like domain-containing protein</fullName>
    </recommendedName>
</protein>
<name>A0A2J0L4U8_9BACT</name>
<dbReference type="PANTHER" id="PTHR33908">
    <property type="entry name" value="MANNOSYLTRANSFERASE YKCB-RELATED"/>
    <property type="match status" value="1"/>
</dbReference>
<feature type="transmembrane region" description="Helical" evidence="8">
    <location>
        <begin position="83"/>
        <end position="104"/>
    </location>
</feature>
<sequence>MKKLLYVFSQEDHWLFSMRCLVVLMVIFGALLAYAAYLNPFIGHADQAACAILAKNLCEGHGYYTTYLFQFFKPYEIRHPDNVWPLLHPTVIALFFKIGGYTATMARLPNVIYILLMTLFTYIFAMKLIPDRRVAFVSAIVVLTGQRYNTGLLNNTGAVLFFLLFIMLVFMHESKSRWVWLIPAAFFAALAALQRVEYIFFFPIYVFVKFLNYLLVSRSFLAAVKKTSMYVLFLLLVVVFMSPYFIRNIYSFGEILPDNAGFLALLAKYDNFSHEAQFGVYYGHNFTAPSILFSKGAYHFVKTIFRSGAYVATYLSSGLGRIILTTFFLIGIFWGSKIFKRYKFFHLYVLSTILFYAFFYSVIFSFEDRYLWYIYPYMAIFGVAVIFEGLEGAKKTSFGNYFLRVAPVIILMLHCIYYSSSVIWTNFRPLSPTHREIIATSDWISKNSPPGTVFMSRQPWEASWHSGRDAVMVPYDTTRRILEIMKAYKVDYLVLDIGDCPRPDLLNSIKTGALKGIEPVYKVGSTQIYKIDRNNLNFID</sequence>
<dbReference type="GO" id="GO:0016763">
    <property type="term" value="F:pentosyltransferase activity"/>
    <property type="evidence" value="ECO:0007669"/>
    <property type="project" value="TreeGrafter"/>
</dbReference>
<dbReference type="Pfam" id="PF13231">
    <property type="entry name" value="PMT_2"/>
    <property type="match status" value="1"/>
</dbReference>
<comment type="subcellular location">
    <subcellularLocation>
        <location evidence="1">Cell membrane</location>
        <topology evidence="1">Multi-pass membrane protein</topology>
    </subcellularLocation>
</comment>
<accession>A0A2J0L4U8</accession>
<feature type="transmembrane region" description="Helical" evidence="8">
    <location>
        <begin position="199"/>
        <end position="216"/>
    </location>
</feature>
<evidence type="ECO:0000259" key="9">
    <source>
        <dbReference type="Pfam" id="PF13231"/>
    </source>
</evidence>
<feature type="transmembrane region" description="Helical" evidence="8">
    <location>
        <begin position="20"/>
        <end position="37"/>
    </location>
</feature>
<evidence type="ECO:0000256" key="4">
    <source>
        <dbReference type="ARBA" id="ARBA00022679"/>
    </source>
</evidence>
<keyword evidence="7 8" id="KW-0472">Membrane</keyword>
<feature type="transmembrane region" description="Helical" evidence="8">
    <location>
        <begin position="152"/>
        <end position="171"/>
    </location>
</feature>
<keyword evidence="2" id="KW-1003">Cell membrane</keyword>
<gene>
    <name evidence="10" type="ORF">COS99_04810</name>
</gene>
<feature type="transmembrane region" description="Helical" evidence="8">
    <location>
        <begin position="311"/>
        <end position="335"/>
    </location>
</feature>
<evidence type="ECO:0000256" key="3">
    <source>
        <dbReference type="ARBA" id="ARBA00022676"/>
    </source>
</evidence>
<organism evidence="10 11">
    <name type="scientific">Candidatus Aquitaenariimonas noxiae</name>
    <dbReference type="NCBI Taxonomy" id="1974741"/>
    <lineage>
        <taxon>Bacteria</taxon>
        <taxon>Pseudomonadati</taxon>
        <taxon>Candidatus Omnitrophota</taxon>
        <taxon>Candidatus Aquitaenariimonas</taxon>
    </lineage>
</organism>
<feature type="transmembrane region" description="Helical" evidence="8">
    <location>
        <begin position="178"/>
        <end position="193"/>
    </location>
</feature>
<evidence type="ECO:0000256" key="8">
    <source>
        <dbReference type="SAM" id="Phobius"/>
    </source>
</evidence>
<feature type="transmembrane region" description="Helical" evidence="8">
    <location>
        <begin position="111"/>
        <end position="129"/>
    </location>
</feature>
<evidence type="ECO:0000256" key="5">
    <source>
        <dbReference type="ARBA" id="ARBA00022692"/>
    </source>
</evidence>
<dbReference type="AlphaFoldDB" id="A0A2J0L4U8"/>
<keyword evidence="6 8" id="KW-1133">Transmembrane helix</keyword>
<feature type="transmembrane region" description="Helical" evidence="8">
    <location>
        <begin position="347"/>
        <end position="366"/>
    </location>
</feature>
<dbReference type="InterPro" id="IPR038731">
    <property type="entry name" value="RgtA/B/C-like"/>
</dbReference>
<dbReference type="PANTHER" id="PTHR33908:SF11">
    <property type="entry name" value="MEMBRANE PROTEIN"/>
    <property type="match status" value="1"/>
</dbReference>
<dbReference type="GO" id="GO:0009103">
    <property type="term" value="P:lipopolysaccharide biosynthetic process"/>
    <property type="evidence" value="ECO:0007669"/>
    <property type="project" value="UniProtKB-ARBA"/>
</dbReference>
<keyword evidence="3" id="KW-0328">Glycosyltransferase</keyword>
<dbReference type="InterPro" id="IPR050297">
    <property type="entry name" value="LipidA_mod_glycosyltrf_83"/>
</dbReference>
<evidence type="ECO:0000256" key="2">
    <source>
        <dbReference type="ARBA" id="ARBA00022475"/>
    </source>
</evidence>
<dbReference type="Proteomes" id="UP000230052">
    <property type="component" value="Unassembled WGS sequence"/>
</dbReference>
<feature type="transmembrane region" description="Helical" evidence="8">
    <location>
        <begin position="228"/>
        <end position="246"/>
    </location>
</feature>
<evidence type="ECO:0000313" key="10">
    <source>
        <dbReference type="EMBL" id="PIU41557.1"/>
    </source>
</evidence>
<feature type="transmembrane region" description="Helical" evidence="8">
    <location>
        <begin position="402"/>
        <end position="424"/>
    </location>
</feature>